<sequence>MPNFDDPSGAERRFAAVDGTRLAYRKFGRRDAPVVVLCHGLGANGRQFLADAACFAGHGYRVLVPDLRGHGLSDAPAGYPAEGFTIAAMAEDLVGLLDHAGADRVHWVGNSLGGILALHMLERHGGRFASFTTFGTSWSLDLPAISGPAVTVLYRLFGASLLARMAAAGTTRHRPARPLVADMLAGFDPKVGRVISDQVRRYDLTANALAFAGPMLVLVGGRDIAVNRRLRPTLARVVPRANLSVVELPEGGHMANLDAAEALRTALLAFWAVNPLPSASAAATAIPSPPVPPR</sequence>
<dbReference type="GO" id="GO:0016787">
    <property type="term" value="F:hydrolase activity"/>
    <property type="evidence" value="ECO:0007669"/>
    <property type="project" value="UniProtKB-KW"/>
</dbReference>
<dbReference type="InterPro" id="IPR050228">
    <property type="entry name" value="Carboxylesterase_BioH"/>
</dbReference>
<dbReference type="PRINTS" id="PR00412">
    <property type="entry name" value="EPOXHYDRLASE"/>
</dbReference>
<dbReference type="PANTHER" id="PTHR43194:SF2">
    <property type="entry name" value="PEROXISOMAL MEMBRANE PROTEIN LPX1"/>
    <property type="match status" value="1"/>
</dbReference>
<dbReference type="PANTHER" id="PTHR43194">
    <property type="entry name" value="HYDROLASE ALPHA/BETA FOLD FAMILY"/>
    <property type="match status" value="1"/>
</dbReference>
<dbReference type="InterPro" id="IPR000073">
    <property type="entry name" value="AB_hydrolase_1"/>
</dbReference>
<dbReference type="Proteomes" id="UP000315364">
    <property type="component" value="Chromosome"/>
</dbReference>
<dbReference type="AlphaFoldDB" id="A0A5B8LTG0"/>
<dbReference type="SUPFAM" id="SSF53474">
    <property type="entry name" value="alpha/beta-Hydrolases"/>
    <property type="match status" value="1"/>
</dbReference>
<dbReference type="OrthoDB" id="9791366at2"/>
<name>A0A5B8LTG0_9HYPH</name>
<feature type="domain" description="AB hydrolase-1" evidence="1">
    <location>
        <begin position="33"/>
        <end position="259"/>
    </location>
</feature>
<dbReference type="Gene3D" id="3.40.50.1820">
    <property type="entry name" value="alpha/beta hydrolase"/>
    <property type="match status" value="1"/>
</dbReference>
<dbReference type="EMBL" id="CP042304">
    <property type="protein sequence ID" value="QDZ11503.1"/>
    <property type="molecule type" value="Genomic_DNA"/>
</dbReference>
<dbReference type="KEGG" id="dea:FPZ08_12465"/>
<dbReference type="InterPro" id="IPR029058">
    <property type="entry name" value="AB_hydrolase_fold"/>
</dbReference>
<protein>
    <submittedName>
        <fullName evidence="2">Alpha/beta fold hydrolase</fullName>
    </submittedName>
</protein>
<gene>
    <name evidence="2" type="ORF">FPZ08_12465</name>
</gene>
<dbReference type="InterPro" id="IPR000639">
    <property type="entry name" value="Epox_hydrolase-like"/>
</dbReference>
<proteinExistence type="predicted"/>
<organism evidence="2 3">
    <name type="scientific">Devosia ginsengisoli</name>
    <dbReference type="NCBI Taxonomy" id="400770"/>
    <lineage>
        <taxon>Bacteria</taxon>
        <taxon>Pseudomonadati</taxon>
        <taxon>Pseudomonadota</taxon>
        <taxon>Alphaproteobacteria</taxon>
        <taxon>Hyphomicrobiales</taxon>
        <taxon>Devosiaceae</taxon>
        <taxon>Devosia</taxon>
    </lineage>
</organism>
<evidence type="ECO:0000259" key="1">
    <source>
        <dbReference type="Pfam" id="PF00561"/>
    </source>
</evidence>
<dbReference type="PRINTS" id="PR00111">
    <property type="entry name" value="ABHYDROLASE"/>
</dbReference>
<keyword evidence="2" id="KW-0378">Hydrolase</keyword>
<dbReference type="RefSeq" id="WP_146290322.1">
    <property type="nucleotide sequence ID" value="NZ_CP042304.1"/>
</dbReference>
<dbReference type="Pfam" id="PF00561">
    <property type="entry name" value="Abhydrolase_1"/>
    <property type="match status" value="1"/>
</dbReference>
<reference evidence="2 3" key="1">
    <citation type="submission" date="2019-07" db="EMBL/GenBank/DDBJ databases">
        <title>Full genome sequence of Devosia sp. Gsoil 520.</title>
        <authorList>
            <person name="Im W.-T."/>
        </authorList>
    </citation>
    <scope>NUCLEOTIDE SEQUENCE [LARGE SCALE GENOMIC DNA]</scope>
    <source>
        <strain evidence="2 3">Gsoil 520</strain>
    </source>
</reference>
<evidence type="ECO:0000313" key="2">
    <source>
        <dbReference type="EMBL" id="QDZ11503.1"/>
    </source>
</evidence>
<keyword evidence="3" id="KW-1185">Reference proteome</keyword>
<accession>A0A5B8LTG0</accession>
<evidence type="ECO:0000313" key="3">
    <source>
        <dbReference type="Proteomes" id="UP000315364"/>
    </source>
</evidence>